<sequence>ADVRTLADAARAALDAYGGTVTDGADSITVRSIKIQDEATESVSTRAGQDTGPAHIRQEFSVSYLLA</sequence>
<gene>
    <name evidence="1" type="ORF">LCGC14_2266710</name>
</gene>
<dbReference type="EMBL" id="LAZR01031248">
    <property type="protein sequence ID" value="KKL54304.1"/>
    <property type="molecule type" value="Genomic_DNA"/>
</dbReference>
<feature type="non-terminal residue" evidence="1">
    <location>
        <position position="1"/>
    </location>
</feature>
<comment type="caution">
    <text evidence="1">The sequence shown here is derived from an EMBL/GenBank/DDBJ whole genome shotgun (WGS) entry which is preliminary data.</text>
</comment>
<protein>
    <submittedName>
        <fullName evidence="1">Uncharacterized protein</fullName>
    </submittedName>
</protein>
<proteinExistence type="predicted"/>
<accession>A0A0F9CYE3</accession>
<evidence type="ECO:0000313" key="1">
    <source>
        <dbReference type="EMBL" id="KKL54304.1"/>
    </source>
</evidence>
<name>A0A0F9CYE3_9ZZZZ</name>
<reference evidence="1" key="1">
    <citation type="journal article" date="2015" name="Nature">
        <title>Complex archaea that bridge the gap between prokaryotes and eukaryotes.</title>
        <authorList>
            <person name="Spang A."/>
            <person name="Saw J.H."/>
            <person name="Jorgensen S.L."/>
            <person name="Zaremba-Niedzwiedzka K."/>
            <person name="Martijn J."/>
            <person name="Lind A.E."/>
            <person name="van Eijk R."/>
            <person name="Schleper C."/>
            <person name="Guy L."/>
            <person name="Ettema T.J."/>
        </authorList>
    </citation>
    <scope>NUCLEOTIDE SEQUENCE</scope>
</reference>
<dbReference type="AlphaFoldDB" id="A0A0F9CYE3"/>
<organism evidence="1">
    <name type="scientific">marine sediment metagenome</name>
    <dbReference type="NCBI Taxonomy" id="412755"/>
    <lineage>
        <taxon>unclassified sequences</taxon>
        <taxon>metagenomes</taxon>
        <taxon>ecological metagenomes</taxon>
    </lineage>
</organism>